<dbReference type="InterPro" id="IPR001128">
    <property type="entry name" value="Cyt_P450"/>
</dbReference>
<evidence type="ECO:0000256" key="8">
    <source>
        <dbReference type="ARBA" id="ARBA00022723"/>
    </source>
</evidence>
<comment type="function">
    <text evidence="2">May be involved in the metabolism of insect hormones and in the breakdown of synthetic insecticides.</text>
</comment>
<comment type="catalytic activity">
    <reaction evidence="15">
        <text>an organic molecule + reduced [NADPH--hemoprotein reductase] + O2 = an alcohol + oxidized [NADPH--hemoprotein reductase] + H2O + H(+)</text>
        <dbReference type="Rhea" id="RHEA:17149"/>
        <dbReference type="Rhea" id="RHEA-COMP:11964"/>
        <dbReference type="Rhea" id="RHEA-COMP:11965"/>
        <dbReference type="ChEBI" id="CHEBI:15377"/>
        <dbReference type="ChEBI" id="CHEBI:15378"/>
        <dbReference type="ChEBI" id="CHEBI:15379"/>
        <dbReference type="ChEBI" id="CHEBI:30879"/>
        <dbReference type="ChEBI" id="CHEBI:57618"/>
        <dbReference type="ChEBI" id="CHEBI:58210"/>
        <dbReference type="ChEBI" id="CHEBI:142491"/>
        <dbReference type="EC" id="1.14.14.1"/>
    </reaction>
</comment>
<evidence type="ECO:0000256" key="17">
    <source>
        <dbReference type="SAM" id="Phobius"/>
    </source>
</evidence>
<evidence type="ECO:0000256" key="16">
    <source>
        <dbReference type="PIRSR" id="PIRSR602401-1"/>
    </source>
</evidence>
<keyword evidence="11" id="KW-0560">Oxidoreductase</keyword>
<evidence type="ECO:0000256" key="4">
    <source>
        <dbReference type="ARBA" id="ARBA00004406"/>
    </source>
</evidence>
<accession>A0A9R0EB10</accession>
<dbReference type="OrthoDB" id="2789670at2759"/>
<feature type="binding site" description="axial binding residue" evidence="16">
    <location>
        <position position="441"/>
    </location>
    <ligand>
        <name>heme</name>
        <dbReference type="ChEBI" id="CHEBI:30413"/>
    </ligand>
    <ligandPart>
        <name>Fe</name>
        <dbReference type="ChEBI" id="CHEBI:18248"/>
    </ligandPart>
</feature>
<dbReference type="InterPro" id="IPR050476">
    <property type="entry name" value="Insect_CytP450_Detox"/>
</dbReference>
<evidence type="ECO:0000256" key="9">
    <source>
        <dbReference type="ARBA" id="ARBA00022824"/>
    </source>
</evidence>
<evidence type="ECO:0000256" key="6">
    <source>
        <dbReference type="ARBA" id="ARBA00012109"/>
    </source>
</evidence>
<dbReference type="RefSeq" id="XP_050562627.1">
    <property type="nucleotide sequence ID" value="XM_050706670.1"/>
</dbReference>
<dbReference type="SUPFAM" id="SSF48264">
    <property type="entry name" value="Cytochrome P450"/>
    <property type="match status" value="2"/>
</dbReference>
<evidence type="ECO:0000313" key="20">
    <source>
        <dbReference type="RefSeq" id="XP_050562627.1"/>
    </source>
</evidence>
<dbReference type="Proteomes" id="UP000829999">
    <property type="component" value="Chromosome 29"/>
</dbReference>
<evidence type="ECO:0000256" key="1">
    <source>
        <dbReference type="ARBA" id="ARBA00001971"/>
    </source>
</evidence>
<proteinExistence type="inferred from homology"/>
<keyword evidence="18" id="KW-0732">Signal</keyword>
<comment type="subcellular location">
    <subcellularLocation>
        <location evidence="4">Endoplasmic reticulum membrane</location>
        <topology evidence="4">Peripheral membrane protein</topology>
    </subcellularLocation>
    <subcellularLocation>
        <location evidence="3">Microsome membrane</location>
        <topology evidence="3">Peripheral membrane protein</topology>
    </subcellularLocation>
</comment>
<evidence type="ECO:0000256" key="5">
    <source>
        <dbReference type="ARBA" id="ARBA00010617"/>
    </source>
</evidence>
<comment type="cofactor">
    <cofactor evidence="1 16">
        <name>heme</name>
        <dbReference type="ChEBI" id="CHEBI:30413"/>
    </cofactor>
</comment>
<keyword evidence="8 16" id="KW-0479">Metal-binding</keyword>
<evidence type="ECO:0000256" key="2">
    <source>
        <dbReference type="ARBA" id="ARBA00003690"/>
    </source>
</evidence>
<evidence type="ECO:0000256" key="10">
    <source>
        <dbReference type="ARBA" id="ARBA00022848"/>
    </source>
</evidence>
<dbReference type="InterPro" id="IPR036396">
    <property type="entry name" value="Cyt_P450_sf"/>
</dbReference>
<dbReference type="EC" id="1.14.14.1" evidence="6"/>
<dbReference type="GO" id="GO:0005789">
    <property type="term" value="C:endoplasmic reticulum membrane"/>
    <property type="evidence" value="ECO:0007669"/>
    <property type="project" value="UniProtKB-SubCell"/>
</dbReference>
<feature type="signal peptide" evidence="18">
    <location>
        <begin position="1"/>
        <end position="16"/>
    </location>
</feature>
<keyword evidence="12 16" id="KW-0408">Iron</keyword>
<dbReference type="GeneID" id="118268506"/>
<dbReference type="GO" id="GO:0020037">
    <property type="term" value="F:heme binding"/>
    <property type="evidence" value="ECO:0007669"/>
    <property type="project" value="InterPro"/>
</dbReference>
<dbReference type="Gene3D" id="1.10.630.10">
    <property type="entry name" value="Cytochrome P450"/>
    <property type="match status" value="2"/>
</dbReference>
<gene>
    <name evidence="20" type="primary">LOC118268506</name>
</gene>
<dbReference type="InterPro" id="IPR017972">
    <property type="entry name" value="Cyt_P450_CS"/>
</dbReference>
<dbReference type="CDD" id="cd11056">
    <property type="entry name" value="CYP6-like"/>
    <property type="match status" value="2"/>
</dbReference>
<dbReference type="AlphaFoldDB" id="A0A9R0EB10"/>
<feature type="transmembrane region" description="Helical" evidence="17">
    <location>
        <begin position="498"/>
        <end position="515"/>
    </location>
</feature>
<evidence type="ECO:0000256" key="15">
    <source>
        <dbReference type="ARBA" id="ARBA00047827"/>
    </source>
</evidence>
<evidence type="ECO:0000256" key="11">
    <source>
        <dbReference type="ARBA" id="ARBA00023002"/>
    </source>
</evidence>
<keyword evidence="14 17" id="KW-0472">Membrane</keyword>
<dbReference type="GO" id="GO:0005506">
    <property type="term" value="F:iron ion binding"/>
    <property type="evidence" value="ECO:0007669"/>
    <property type="project" value="InterPro"/>
</dbReference>
<keyword evidence="17" id="KW-1133">Transmembrane helix</keyword>
<dbReference type="PANTHER" id="PTHR24292">
    <property type="entry name" value="CYTOCHROME P450"/>
    <property type="match status" value="1"/>
</dbReference>
<protein>
    <recommendedName>
        <fullName evidence="6">unspecific monooxygenase</fullName>
        <ecNumber evidence="6">1.14.14.1</ecNumber>
    </recommendedName>
</protein>
<keyword evidence="7 16" id="KW-0349">Heme</keyword>
<keyword evidence="19" id="KW-1185">Reference proteome</keyword>
<keyword evidence="9" id="KW-0256">Endoplasmic reticulum</keyword>
<evidence type="ECO:0000256" key="13">
    <source>
        <dbReference type="ARBA" id="ARBA00023033"/>
    </source>
</evidence>
<evidence type="ECO:0000256" key="3">
    <source>
        <dbReference type="ARBA" id="ARBA00004174"/>
    </source>
</evidence>
<dbReference type="PANTHER" id="PTHR24292:SF84">
    <property type="entry name" value="CYTOCHROME P450 28A5-RELATED"/>
    <property type="match status" value="1"/>
</dbReference>
<reference evidence="20" key="1">
    <citation type="submission" date="2025-08" db="UniProtKB">
        <authorList>
            <consortium name="RefSeq"/>
        </authorList>
    </citation>
    <scope>IDENTIFICATION</scope>
    <source>
        <tissue evidence="20">Whole larval tissue</tissue>
    </source>
</reference>
<keyword evidence="13" id="KW-0503">Monooxygenase</keyword>
<dbReference type="PRINTS" id="PR00385">
    <property type="entry name" value="P450"/>
</dbReference>
<evidence type="ECO:0000256" key="12">
    <source>
        <dbReference type="ARBA" id="ARBA00023004"/>
    </source>
</evidence>
<feature type="chain" id="PRO_5040397143" description="unspecific monooxygenase" evidence="18">
    <location>
        <begin position="17"/>
        <end position="989"/>
    </location>
</feature>
<dbReference type="GO" id="GO:0016712">
    <property type="term" value="F:oxidoreductase activity, acting on paired donors, with incorporation or reduction of molecular oxygen, reduced flavin or flavoprotein as one donor, and incorporation of one atom of oxygen"/>
    <property type="evidence" value="ECO:0007669"/>
    <property type="project" value="UniProtKB-EC"/>
</dbReference>
<evidence type="ECO:0000256" key="14">
    <source>
        <dbReference type="ARBA" id="ARBA00023136"/>
    </source>
</evidence>
<dbReference type="PRINTS" id="PR00463">
    <property type="entry name" value="EP450I"/>
</dbReference>
<name>A0A9R0EB10_SPOFR</name>
<evidence type="ECO:0000313" key="19">
    <source>
        <dbReference type="Proteomes" id="UP000829999"/>
    </source>
</evidence>
<evidence type="ECO:0000256" key="18">
    <source>
        <dbReference type="SAM" id="SignalP"/>
    </source>
</evidence>
<feature type="transmembrane region" description="Helical" evidence="17">
    <location>
        <begin position="669"/>
        <end position="690"/>
    </location>
</feature>
<sequence length="989" mass="113503">MVFLPLALVLVSLVLAWYFIGKYNENYWKKRGVAFYEKNKVVGPMWDFMTSQKALFEIFGKLYREYRKEPAIGIGQILTPSLFVIDPKNVQQVLSGDFQSFNHRGIESVEGDTLSDNITFMNGPRWKLMRSNMTPLFTANKLKNMYYIMDKSAQDFVQYLKNNPKTRDGDLFETLMMFCNAAVCGAIFGIGSESIFDTPFLKLAKNLSQSNILVRMKFIFYSLSPKIYTALGFKLFKEHEEFFVKSIGEVLKRRDQENVKRHDFADIALAIQKNGTMRDRTTGYEIEPTTGILSAQALFFFTAGVEPCANAIYATLYLLSSHPEILEKVHQEIDEHFEKHSNNITYDVICDLEYTEKVLSEALRIFPPIGFLTRQCVQNTVLPVGNIPVEKGTKIFTPIYDIHHDPELYPDPEVFDPERFSKDRRPNDDIYMPFGMGNRTCIGARYAKLQVQAGLVHVLRNYTVKLSKTSGKLRFAHDPLNVRLRNVGFELIPRAIKLPLSLIAVGLLLAWYLIGKRNESYWKKRGVKFYSKNKVAGPFWDFLTSQRALFEILGDLYKQHRQEPAIGIGQFLTPALFVIDPKNVQQVLSGDFQSFHHRGLETIEGDQLSDNIIMMNGPRWKLMRQNMTPLFTANKLKNMYYILDKSAQDFVQYLKNNPKTRDGNFFETLMLFCNAAVCGAIFGIGTNSIFDTPFLKVAKSLSQSNLSIRLKFILANLSPKLFKLLGLKVFNEYEDFFIGSISKVMKAREEEKVKRHDFADIALAIQKNGTMRDRTTGYEIEPTTGILSAQALFFFTAGVEPCANAIFSTLILLSSHPEILERVHQEIDEHFEKYNNNITYDVICEMKYIDKVLSEAMRIFPPIGQLTRQCVQNTVLPVGNIPVEKGTKMFTPIYAIHHDPELYPDPEVFDPERFSKDRRPNDDIYMPFGMGNRTCIGERYAKLQVQAGLVHVLRNFTVKPQKHQKVIFAHDALNVRPRNVDVQLIPRNI</sequence>
<dbReference type="Pfam" id="PF00067">
    <property type="entry name" value="p450"/>
    <property type="match status" value="2"/>
</dbReference>
<evidence type="ECO:0000256" key="7">
    <source>
        <dbReference type="ARBA" id="ARBA00022617"/>
    </source>
</evidence>
<dbReference type="InterPro" id="IPR002401">
    <property type="entry name" value="Cyt_P450_E_grp-I"/>
</dbReference>
<comment type="similarity">
    <text evidence="5">Belongs to the cytochrome P450 family.</text>
</comment>
<dbReference type="PROSITE" id="PS00086">
    <property type="entry name" value="CYTOCHROME_P450"/>
    <property type="match status" value="2"/>
</dbReference>
<organism evidence="19 20">
    <name type="scientific">Spodoptera frugiperda</name>
    <name type="common">Fall armyworm</name>
    <dbReference type="NCBI Taxonomy" id="7108"/>
    <lineage>
        <taxon>Eukaryota</taxon>
        <taxon>Metazoa</taxon>
        <taxon>Ecdysozoa</taxon>
        <taxon>Arthropoda</taxon>
        <taxon>Hexapoda</taxon>
        <taxon>Insecta</taxon>
        <taxon>Pterygota</taxon>
        <taxon>Neoptera</taxon>
        <taxon>Endopterygota</taxon>
        <taxon>Lepidoptera</taxon>
        <taxon>Glossata</taxon>
        <taxon>Ditrysia</taxon>
        <taxon>Noctuoidea</taxon>
        <taxon>Noctuidae</taxon>
        <taxon>Amphipyrinae</taxon>
        <taxon>Spodoptera</taxon>
    </lineage>
</organism>
<keyword evidence="10" id="KW-0492">Microsome</keyword>
<keyword evidence="17" id="KW-0812">Transmembrane</keyword>